<dbReference type="Pfam" id="PF00069">
    <property type="entry name" value="Pkinase"/>
    <property type="match status" value="1"/>
</dbReference>
<dbReference type="PANTHER" id="PTHR11042:SF190">
    <property type="entry name" value="MITOSIS INHIBITOR PROTEIN KINASE MIK1"/>
    <property type="match status" value="1"/>
</dbReference>
<dbReference type="GO" id="GO:0110031">
    <property type="term" value="P:negative regulation of G2/MI transition of meiotic cell cycle"/>
    <property type="evidence" value="ECO:0007669"/>
    <property type="project" value="TreeGrafter"/>
</dbReference>
<dbReference type="PANTHER" id="PTHR11042">
    <property type="entry name" value="EUKARYOTIC TRANSLATION INITIATION FACTOR 2-ALPHA KINASE EIF2-ALPHA KINASE -RELATED"/>
    <property type="match status" value="1"/>
</dbReference>
<dbReference type="Gene3D" id="1.10.510.10">
    <property type="entry name" value="Transferase(Phosphotransferase) domain 1"/>
    <property type="match status" value="1"/>
</dbReference>
<dbReference type="InterPro" id="IPR050339">
    <property type="entry name" value="CC_SR_Kinase"/>
</dbReference>
<evidence type="ECO:0000256" key="3">
    <source>
        <dbReference type="ARBA" id="ARBA00022777"/>
    </source>
</evidence>
<keyword evidence="8" id="KW-1185">Reference proteome</keyword>
<gene>
    <name evidence="7" type="ORF">K469DRAFT_509640</name>
</gene>
<keyword evidence="1" id="KW-0808">Transferase</keyword>
<accession>A0A6A6EC53</accession>
<organism evidence="7 8">
    <name type="scientific">Zopfia rhizophila CBS 207.26</name>
    <dbReference type="NCBI Taxonomy" id="1314779"/>
    <lineage>
        <taxon>Eukaryota</taxon>
        <taxon>Fungi</taxon>
        <taxon>Dikarya</taxon>
        <taxon>Ascomycota</taxon>
        <taxon>Pezizomycotina</taxon>
        <taxon>Dothideomycetes</taxon>
        <taxon>Dothideomycetes incertae sedis</taxon>
        <taxon>Zopfiaceae</taxon>
        <taxon>Zopfia</taxon>
    </lineage>
</organism>
<evidence type="ECO:0000313" key="8">
    <source>
        <dbReference type="Proteomes" id="UP000800200"/>
    </source>
</evidence>
<dbReference type="OrthoDB" id="4062651at2759"/>
<name>A0A6A6EC53_9PEZI</name>
<evidence type="ECO:0000259" key="6">
    <source>
        <dbReference type="PROSITE" id="PS50011"/>
    </source>
</evidence>
<protein>
    <submittedName>
        <fullName evidence="7">Kinase-like protein</fullName>
    </submittedName>
</protein>
<evidence type="ECO:0000256" key="5">
    <source>
        <dbReference type="ARBA" id="ARBA00037982"/>
    </source>
</evidence>
<comment type="similarity">
    <text evidence="5">Belongs to the protein kinase superfamily. Ser/Thr protein kinase family. GCN2 subfamily.</text>
</comment>
<dbReference type="InterPro" id="IPR008271">
    <property type="entry name" value="Ser/Thr_kinase_AS"/>
</dbReference>
<dbReference type="CDD" id="cd00180">
    <property type="entry name" value="PKc"/>
    <property type="match status" value="1"/>
</dbReference>
<dbReference type="GO" id="GO:0004713">
    <property type="term" value="F:protein tyrosine kinase activity"/>
    <property type="evidence" value="ECO:0007669"/>
    <property type="project" value="TreeGrafter"/>
</dbReference>
<dbReference type="PROSITE" id="PS00108">
    <property type="entry name" value="PROTEIN_KINASE_ST"/>
    <property type="match status" value="1"/>
</dbReference>
<dbReference type="InterPro" id="IPR011009">
    <property type="entry name" value="Kinase-like_dom_sf"/>
</dbReference>
<dbReference type="Gene3D" id="3.30.200.20">
    <property type="entry name" value="Phosphorylase Kinase, domain 1"/>
    <property type="match status" value="1"/>
</dbReference>
<dbReference type="Proteomes" id="UP000800200">
    <property type="component" value="Unassembled WGS sequence"/>
</dbReference>
<feature type="non-terminal residue" evidence="7">
    <location>
        <position position="377"/>
    </location>
</feature>
<evidence type="ECO:0000256" key="4">
    <source>
        <dbReference type="ARBA" id="ARBA00022840"/>
    </source>
</evidence>
<evidence type="ECO:0000313" key="7">
    <source>
        <dbReference type="EMBL" id="KAF2188763.1"/>
    </source>
</evidence>
<dbReference type="PROSITE" id="PS50011">
    <property type="entry name" value="PROTEIN_KINASE_DOM"/>
    <property type="match status" value="1"/>
</dbReference>
<keyword evidence="3 7" id="KW-0418">Kinase</keyword>
<evidence type="ECO:0000256" key="2">
    <source>
        <dbReference type="ARBA" id="ARBA00022741"/>
    </source>
</evidence>
<reference evidence="7" key="1">
    <citation type="journal article" date="2020" name="Stud. Mycol.">
        <title>101 Dothideomycetes genomes: a test case for predicting lifestyles and emergence of pathogens.</title>
        <authorList>
            <person name="Haridas S."/>
            <person name="Albert R."/>
            <person name="Binder M."/>
            <person name="Bloem J."/>
            <person name="Labutti K."/>
            <person name="Salamov A."/>
            <person name="Andreopoulos B."/>
            <person name="Baker S."/>
            <person name="Barry K."/>
            <person name="Bills G."/>
            <person name="Bluhm B."/>
            <person name="Cannon C."/>
            <person name="Castanera R."/>
            <person name="Culley D."/>
            <person name="Daum C."/>
            <person name="Ezra D."/>
            <person name="Gonzalez J."/>
            <person name="Henrissat B."/>
            <person name="Kuo A."/>
            <person name="Liang C."/>
            <person name="Lipzen A."/>
            <person name="Lutzoni F."/>
            <person name="Magnuson J."/>
            <person name="Mondo S."/>
            <person name="Nolan M."/>
            <person name="Ohm R."/>
            <person name="Pangilinan J."/>
            <person name="Park H.-J."/>
            <person name="Ramirez L."/>
            <person name="Alfaro M."/>
            <person name="Sun H."/>
            <person name="Tritt A."/>
            <person name="Yoshinaga Y."/>
            <person name="Zwiers L.-H."/>
            <person name="Turgeon B."/>
            <person name="Goodwin S."/>
            <person name="Spatafora J."/>
            <person name="Crous P."/>
            <person name="Grigoriev I."/>
        </authorList>
    </citation>
    <scope>NUCLEOTIDE SEQUENCE</scope>
    <source>
        <strain evidence="7">CBS 207.26</strain>
    </source>
</reference>
<dbReference type="GO" id="GO:0005634">
    <property type="term" value="C:nucleus"/>
    <property type="evidence" value="ECO:0007669"/>
    <property type="project" value="TreeGrafter"/>
</dbReference>
<keyword evidence="2" id="KW-0547">Nucleotide-binding</keyword>
<dbReference type="SUPFAM" id="SSF56112">
    <property type="entry name" value="Protein kinase-like (PK-like)"/>
    <property type="match status" value="1"/>
</dbReference>
<dbReference type="InterPro" id="IPR000719">
    <property type="entry name" value="Prot_kinase_dom"/>
</dbReference>
<dbReference type="GO" id="GO:0005524">
    <property type="term" value="F:ATP binding"/>
    <property type="evidence" value="ECO:0007669"/>
    <property type="project" value="UniProtKB-KW"/>
</dbReference>
<sequence>KMEYIDEDFDRIAQLLRRTESSRYSKTPRLYTLLRRLDCLDHLDLFLEKELSDSSLPLSDTQLPSNFTPGWKKRFLAAQHHVCDHSDVVQMMSMGKHMTFAQTPACFQRDRFIGKGWRGEVDGVFCTFSGHSYARKRIYRQIMSVGDASIATAFKNEVENMKRVVHHHCVQLVASYTDPSVFAFLMLPVADCNLAEYLKDAVESTNNRTFLPNFFGCLSRGLWYIHYQQLRHRDIKPENILVSQNRVLFTDFDSSYSWAHTMHSTTIGVPPRTKEYASPEVARSGFYERTRVKSSSDIWSLGCVFLEIITVLKGRSVKELDDLRGSCYCTNLERIHQWTEKLREIDTQPSANVALEWIQGMLQDDPEKRPTAHRLVE</sequence>
<dbReference type="AlphaFoldDB" id="A0A6A6EC53"/>
<proteinExistence type="inferred from homology"/>
<keyword evidence="4" id="KW-0067">ATP-binding</keyword>
<dbReference type="SMART" id="SM00220">
    <property type="entry name" value="S_TKc"/>
    <property type="match status" value="1"/>
</dbReference>
<dbReference type="EMBL" id="ML994622">
    <property type="protein sequence ID" value="KAF2188763.1"/>
    <property type="molecule type" value="Genomic_DNA"/>
</dbReference>
<dbReference type="GO" id="GO:0005737">
    <property type="term" value="C:cytoplasm"/>
    <property type="evidence" value="ECO:0007669"/>
    <property type="project" value="TreeGrafter"/>
</dbReference>
<evidence type="ECO:0000256" key="1">
    <source>
        <dbReference type="ARBA" id="ARBA00022679"/>
    </source>
</evidence>
<feature type="domain" description="Protein kinase" evidence="6">
    <location>
        <begin position="107"/>
        <end position="377"/>
    </location>
</feature>
<feature type="non-terminal residue" evidence="7">
    <location>
        <position position="1"/>
    </location>
</feature>